<protein>
    <recommendedName>
        <fullName evidence="4">Thioesterase</fullName>
    </recommendedName>
</protein>
<evidence type="ECO:0000256" key="1">
    <source>
        <dbReference type="ARBA" id="ARBA00038476"/>
    </source>
</evidence>
<proteinExistence type="inferred from homology"/>
<dbReference type="InterPro" id="IPR051490">
    <property type="entry name" value="THEM6_lcsJ_thioesterase"/>
</dbReference>
<comment type="caution">
    <text evidence="2">The sequence shown here is derived from an EMBL/GenBank/DDBJ whole genome shotgun (WGS) entry which is preliminary data.</text>
</comment>
<dbReference type="SUPFAM" id="SSF54637">
    <property type="entry name" value="Thioesterase/thiol ester dehydrase-isomerase"/>
    <property type="match status" value="1"/>
</dbReference>
<keyword evidence="3" id="KW-1185">Reference proteome</keyword>
<evidence type="ECO:0000313" key="3">
    <source>
        <dbReference type="Proteomes" id="UP001212841"/>
    </source>
</evidence>
<evidence type="ECO:0000313" key="2">
    <source>
        <dbReference type="EMBL" id="KAJ3053807.1"/>
    </source>
</evidence>
<dbReference type="InterPro" id="IPR029069">
    <property type="entry name" value="HotDog_dom_sf"/>
</dbReference>
<comment type="similarity">
    <text evidence="1">Belongs to the lcsJ thioesterase family.</text>
</comment>
<evidence type="ECO:0008006" key="4">
    <source>
        <dbReference type="Google" id="ProtNLM"/>
    </source>
</evidence>
<accession>A0AAD5SFN7</accession>
<name>A0AAD5SFN7_9FUNG</name>
<dbReference type="PANTHER" id="PTHR12475:SF4">
    <property type="entry name" value="PROTEIN THEM6"/>
    <property type="match status" value="1"/>
</dbReference>
<dbReference type="PANTHER" id="PTHR12475">
    <property type="match status" value="1"/>
</dbReference>
<dbReference type="CDD" id="cd00586">
    <property type="entry name" value="4HBT"/>
    <property type="match status" value="1"/>
</dbReference>
<sequence>MDTTVLSRATLRLTSLLKRLASPKFLLLVLFLANIRSAPFAHHIRFFAQIFQTQWSLRNRKRVAIENGDQLKVLPPYDDFWASRTLHFRVFPDDVDWNIHMNNSHYYKNLDFARTDFALAILGKEFMKLNRMMNAGVVCFFKKELKPLQKFRIVTRLLSYGPKWMYIEHRFVSGSTSNPTVHTVAISKVVLKQRNGKTIPFAEALTSLSYVKSDEDPQIAQAREEKRGAGWKAAEALMTCEEELLKS</sequence>
<reference evidence="2" key="1">
    <citation type="submission" date="2020-05" db="EMBL/GenBank/DDBJ databases">
        <title>Phylogenomic resolution of chytrid fungi.</title>
        <authorList>
            <person name="Stajich J.E."/>
            <person name="Amses K."/>
            <person name="Simmons R."/>
            <person name="Seto K."/>
            <person name="Myers J."/>
            <person name="Bonds A."/>
            <person name="Quandt C.A."/>
            <person name="Barry K."/>
            <person name="Liu P."/>
            <person name="Grigoriev I."/>
            <person name="Longcore J.E."/>
            <person name="James T.Y."/>
        </authorList>
    </citation>
    <scope>NUCLEOTIDE SEQUENCE</scope>
    <source>
        <strain evidence="2">JEL0318</strain>
    </source>
</reference>
<gene>
    <name evidence="2" type="ORF">HK097_003323</name>
</gene>
<dbReference type="Pfam" id="PF13279">
    <property type="entry name" value="4HBT_2"/>
    <property type="match status" value="1"/>
</dbReference>
<dbReference type="Gene3D" id="3.10.129.10">
    <property type="entry name" value="Hotdog Thioesterase"/>
    <property type="match status" value="1"/>
</dbReference>
<dbReference type="Proteomes" id="UP001212841">
    <property type="component" value="Unassembled WGS sequence"/>
</dbReference>
<dbReference type="AlphaFoldDB" id="A0AAD5SFN7"/>
<dbReference type="EMBL" id="JADGJD010000178">
    <property type="protein sequence ID" value="KAJ3053807.1"/>
    <property type="molecule type" value="Genomic_DNA"/>
</dbReference>
<organism evidence="2 3">
    <name type="scientific">Rhizophlyctis rosea</name>
    <dbReference type="NCBI Taxonomy" id="64517"/>
    <lineage>
        <taxon>Eukaryota</taxon>
        <taxon>Fungi</taxon>
        <taxon>Fungi incertae sedis</taxon>
        <taxon>Chytridiomycota</taxon>
        <taxon>Chytridiomycota incertae sedis</taxon>
        <taxon>Chytridiomycetes</taxon>
        <taxon>Rhizophlyctidales</taxon>
        <taxon>Rhizophlyctidaceae</taxon>
        <taxon>Rhizophlyctis</taxon>
    </lineage>
</organism>